<protein>
    <submittedName>
        <fullName evidence="2">Uncharacterized protein</fullName>
    </submittedName>
</protein>
<organism evidence="2 3">
    <name type="scientific">Cryptolaemus montrouzieri</name>
    <dbReference type="NCBI Taxonomy" id="559131"/>
    <lineage>
        <taxon>Eukaryota</taxon>
        <taxon>Metazoa</taxon>
        <taxon>Ecdysozoa</taxon>
        <taxon>Arthropoda</taxon>
        <taxon>Hexapoda</taxon>
        <taxon>Insecta</taxon>
        <taxon>Pterygota</taxon>
        <taxon>Neoptera</taxon>
        <taxon>Endopterygota</taxon>
        <taxon>Coleoptera</taxon>
        <taxon>Polyphaga</taxon>
        <taxon>Cucujiformia</taxon>
        <taxon>Coccinelloidea</taxon>
        <taxon>Coccinellidae</taxon>
        <taxon>Scymninae</taxon>
        <taxon>Scymnini</taxon>
        <taxon>Cryptolaemus</taxon>
    </lineage>
</organism>
<proteinExistence type="predicted"/>
<keyword evidence="3" id="KW-1185">Reference proteome</keyword>
<sequence length="121" mass="13471">MDNNSKKADPGWNDPPMLNYSTSNPPPKSRISNKRVAFPLSSSSTTVLSPKVSSSNVCSSTAHAIEDDSYLEQKTFSNFNVLLESIENDDVLGKIEIMKNMWRTGLLSIDIKKIYMNSQIV</sequence>
<evidence type="ECO:0000256" key="1">
    <source>
        <dbReference type="SAM" id="MobiDB-lite"/>
    </source>
</evidence>
<accession>A0ABD2PEN1</accession>
<comment type="caution">
    <text evidence="2">The sequence shown here is derived from an EMBL/GenBank/DDBJ whole genome shotgun (WGS) entry which is preliminary data.</text>
</comment>
<dbReference type="AlphaFoldDB" id="A0ABD2PEN1"/>
<name>A0ABD2PEN1_9CUCU</name>
<gene>
    <name evidence="2" type="ORF">HHI36_022812</name>
</gene>
<dbReference type="Proteomes" id="UP001516400">
    <property type="component" value="Unassembled WGS sequence"/>
</dbReference>
<feature type="region of interest" description="Disordered" evidence="1">
    <location>
        <begin position="1"/>
        <end position="33"/>
    </location>
</feature>
<dbReference type="EMBL" id="JABFTP020000186">
    <property type="protein sequence ID" value="KAL3289380.1"/>
    <property type="molecule type" value="Genomic_DNA"/>
</dbReference>
<reference evidence="2 3" key="1">
    <citation type="journal article" date="2021" name="BMC Biol.">
        <title>Horizontally acquired antibacterial genes associated with adaptive radiation of ladybird beetles.</title>
        <authorList>
            <person name="Li H.S."/>
            <person name="Tang X.F."/>
            <person name="Huang Y.H."/>
            <person name="Xu Z.Y."/>
            <person name="Chen M.L."/>
            <person name="Du X.Y."/>
            <person name="Qiu B.Y."/>
            <person name="Chen P.T."/>
            <person name="Zhang W."/>
            <person name="Slipinski A."/>
            <person name="Escalona H.E."/>
            <person name="Waterhouse R.M."/>
            <person name="Zwick A."/>
            <person name="Pang H."/>
        </authorList>
    </citation>
    <scope>NUCLEOTIDE SEQUENCE [LARGE SCALE GENOMIC DNA]</scope>
    <source>
        <strain evidence="2">SYSU2018</strain>
    </source>
</reference>
<evidence type="ECO:0000313" key="3">
    <source>
        <dbReference type="Proteomes" id="UP001516400"/>
    </source>
</evidence>
<evidence type="ECO:0000313" key="2">
    <source>
        <dbReference type="EMBL" id="KAL3289380.1"/>
    </source>
</evidence>